<evidence type="ECO:0000313" key="2">
    <source>
        <dbReference type="Proteomes" id="UP001149400"/>
    </source>
</evidence>
<gene>
    <name evidence="1" type="ORF">LRP50_03105</name>
</gene>
<dbReference type="EMBL" id="JAJUBC010000003">
    <property type="protein sequence ID" value="MDD1792108.1"/>
    <property type="molecule type" value="Genomic_DNA"/>
</dbReference>
<comment type="caution">
    <text evidence="1">The sequence shown here is derived from an EMBL/GenBank/DDBJ whole genome shotgun (WGS) entry which is preliminary data.</text>
</comment>
<accession>A0ABT5QVT2</accession>
<evidence type="ECO:0000313" key="1">
    <source>
        <dbReference type="EMBL" id="MDD1792108.1"/>
    </source>
</evidence>
<name>A0ABT5QVT2_9GAMM</name>
<sequence>MLWYKVGHQLKLHDISLIVGPNRTDKTRFLCEQYEGLSFLIDVSKAKIAYCGGDTSITEEEWSQIIARDCAFITVDDAHLLKPLDLLKLVDIAVETKKRLYLSCNETIASYLPSFLSHANNYQLSVAKIERLTDEDVCVWALTDVKGKCVSEASQS</sequence>
<organism evidence="1 2">
    <name type="scientific">Enterovibrio gelatinilyticus</name>
    <dbReference type="NCBI Taxonomy" id="2899819"/>
    <lineage>
        <taxon>Bacteria</taxon>
        <taxon>Pseudomonadati</taxon>
        <taxon>Pseudomonadota</taxon>
        <taxon>Gammaproteobacteria</taxon>
        <taxon>Vibrionales</taxon>
        <taxon>Vibrionaceae</taxon>
        <taxon>Enterovibrio</taxon>
    </lineage>
</organism>
<keyword evidence="2" id="KW-1185">Reference proteome</keyword>
<reference evidence="1" key="1">
    <citation type="submission" date="2021-12" db="EMBL/GenBank/DDBJ databases">
        <title>Enterovibrio ZSDZ35 sp. nov. and Enterovibrio ZSDZ42 sp. nov., isolated from coastal seawater in Qingdao.</title>
        <authorList>
            <person name="Zhang P."/>
        </authorList>
    </citation>
    <scope>NUCLEOTIDE SEQUENCE</scope>
    <source>
        <strain evidence="1">ZSDZ42</strain>
    </source>
</reference>
<dbReference type="RefSeq" id="WP_274163031.1">
    <property type="nucleotide sequence ID" value="NZ_JAJUBC010000003.1"/>
</dbReference>
<dbReference type="Proteomes" id="UP001149400">
    <property type="component" value="Unassembled WGS sequence"/>
</dbReference>
<protein>
    <submittedName>
        <fullName evidence="1">Uncharacterized protein</fullName>
    </submittedName>
</protein>
<proteinExistence type="predicted"/>